<name>A0A9P4NRV0_9PEZI</name>
<feature type="region of interest" description="Disordered" evidence="1">
    <location>
        <begin position="1"/>
        <end position="61"/>
    </location>
</feature>
<accession>A0A9P4NRV0</accession>
<feature type="region of interest" description="Disordered" evidence="1">
    <location>
        <begin position="116"/>
        <end position="152"/>
    </location>
</feature>
<gene>
    <name evidence="2" type="ORF">EJ08DRAFT_660387</name>
</gene>
<feature type="compositionally biased region" description="Basic and acidic residues" evidence="1">
    <location>
        <begin position="119"/>
        <end position="130"/>
    </location>
</feature>
<dbReference type="Proteomes" id="UP000800235">
    <property type="component" value="Unassembled WGS sequence"/>
</dbReference>
<protein>
    <submittedName>
        <fullName evidence="2">Uncharacterized protein</fullName>
    </submittedName>
</protein>
<comment type="caution">
    <text evidence="2">The sequence shown here is derived from an EMBL/GenBank/DDBJ whole genome shotgun (WGS) entry which is preliminary data.</text>
</comment>
<feature type="region of interest" description="Disordered" evidence="1">
    <location>
        <begin position="237"/>
        <end position="284"/>
    </location>
</feature>
<evidence type="ECO:0000313" key="3">
    <source>
        <dbReference type="Proteomes" id="UP000800235"/>
    </source>
</evidence>
<proteinExistence type="predicted"/>
<sequence length="514" mass="58105">MKGRGRKAKGTASANVTPDALAQDTTPAAPNPAPSLSSRKATAKSKGKTAPAKQASGKLSKIVKLKSRKGQCSKCYSFPIANFYHISQRPHRIHAYPGIEIEWPERTYLPTPAPSELEISIKPKPKEPKPPRIRPQPTLDSRDLPNLPKTPRSTLPAKLTLLNLPVEFRHRIYSNFLVRDPRYELTETLEELEGLAKHRHRLDFLRTCSQIYLEAQPIALASTGFYIRAPVMEINQSLNTKSKKRKAGKQDRPAKAAKKRKTKKNAWDGDDDDEEKLQKQAEEEKEIDKAVEKCGWRYHQAPPSRKDLFVLNRFNIIGPTVTKFVKHLAYSMPVSRDHRYVRFTKYVGDFTEEDYHKGKLLQQELDWIPFGVNLTLIPGGIELETLTLWTNGSLLAAWFMHAAIDSFTLKRVNILVMNQAYDVVTKVGVGANAKTFRTQEFLALPALREALGKSLSELVKKNWIKDRDTDKELWSYQGYKGGVASVVEEEIGRRVEIMVGSIDEVVRFNVGLGV</sequence>
<dbReference type="EMBL" id="MU007035">
    <property type="protein sequence ID" value="KAF2430974.1"/>
    <property type="molecule type" value="Genomic_DNA"/>
</dbReference>
<evidence type="ECO:0000256" key="1">
    <source>
        <dbReference type="SAM" id="MobiDB-lite"/>
    </source>
</evidence>
<organism evidence="2 3">
    <name type="scientific">Tothia fuscella</name>
    <dbReference type="NCBI Taxonomy" id="1048955"/>
    <lineage>
        <taxon>Eukaryota</taxon>
        <taxon>Fungi</taxon>
        <taxon>Dikarya</taxon>
        <taxon>Ascomycota</taxon>
        <taxon>Pezizomycotina</taxon>
        <taxon>Dothideomycetes</taxon>
        <taxon>Pleosporomycetidae</taxon>
        <taxon>Venturiales</taxon>
        <taxon>Cylindrosympodiaceae</taxon>
        <taxon>Tothia</taxon>
    </lineage>
</organism>
<reference evidence="2" key="1">
    <citation type="journal article" date="2020" name="Stud. Mycol.">
        <title>101 Dothideomycetes genomes: a test case for predicting lifestyles and emergence of pathogens.</title>
        <authorList>
            <person name="Haridas S."/>
            <person name="Albert R."/>
            <person name="Binder M."/>
            <person name="Bloem J."/>
            <person name="Labutti K."/>
            <person name="Salamov A."/>
            <person name="Andreopoulos B."/>
            <person name="Baker S."/>
            <person name="Barry K."/>
            <person name="Bills G."/>
            <person name="Bluhm B."/>
            <person name="Cannon C."/>
            <person name="Castanera R."/>
            <person name="Culley D."/>
            <person name="Daum C."/>
            <person name="Ezra D."/>
            <person name="Gonzalez J."/>
            <person name="Henrissat B."/>
            <person name="Kuo A."/>
            <person name="Liang C."/>
            <person name="Lipzen A."/>
            <person name="Lutzoni F."/>
            <person name="Magnuson J."/>
            <person name="Mondo S."/>
            <person name="Nolan M."/>
            <person name="Ohm R."/>
            <person name="Pangilinan J."/>
            <person name="Park H.-J."/>
            <person name="Ramirez L."/>
            <person name="Alfaro M."/>
            <person name="Sun H."/>
            <person name="Tritt A."/>
            <person name="Yoshinaga Y."/>
            <person name="Zwiers L.-H."/>
            <person name="Turgeon B."/>
            <person name="Goodwin S."/>
            <person name="Spatafora J."/>
            <person name="Crous P."/>
            <person name="Grigoriev I."/>
        </authorList>
    </citation>
    <scope>NUCLEOTIDE SEQUENCE</scope>
    <source>
        <strain evidence="2">CBS 130266</strain>
    </source>
</reference>
<evidence type="ECO:0000313" key="2">
    <source>
        <dbReference type="EMBL" id="KAF2430974.1"/>
    </source>
</evidence>
<feature type="compositionally biased region" description="Basic residues" evidence="1">
    <location>
        <begin position="255"/>
        <end position="264"/>
    </location>
</feature>
<dbReference type="AlphaFoldDB" id="A0A9P4NRV0"/>
<keyword evidence="3" id="KW-1185">Reference proteome</keyword>